<dbReference type="RefSeq" id="WP_203916942.1">
    <property type="nucleotide sequence ID" value="NZ_BONZ01000013.1"/>
</dbReference>
<dbReference type="InterPro" id="IPR029058">
    <property type="entry name" value="AB_hydrolase_fold"/>
</dbReference>
<gene>
    <name evidence="2" type="ORF">Raf01_14560</name>
</gene>
<dbReference type="Pfam" id="PF12697">
    <property type="entry name" value="Abhydrolase_6"/>
    <property type="match status" value="1"/>
</dbReference>
<dbReference type="PANTHER" id="PTHR37017:SF11">
    <property type="entry name" value="ESTERASE_LIPASE_THIOESTERASE DOMAIN-CONTAINING PROTEIN"/>
    <property type="match status" value="1"/>
</dbReference>
<dbReference type="GO" id="GO:0003824">
    <property type="term" value="F:catalytic activity"/>
    <property type="evidence" value="ECO:0007669"/>
    <property type="project" value="UniProtKB-ARBA"/>
</dbReference>
<keyword evidence="3" id="KW-1185">Reference proteome</keyword>
<evidence type="ECO:0000259" key="1">
    <source>
        <dbReference type="Pfam" id="PF12697"/>
    </source>
</evidence>
<dbReference type="Gene3D" id="3.40.50.1820">
    <property type="entry name" value="alpha/beta hydrolase"/>
    <property type="match status" value="1"/>
</dbReference>
<protein>
    <submittedName>
        <fullName evidence="2">Esterase</fullName>
    </submittedName>
</protein>
<accession>A0A8J3VNJ2</accession>
<reference evidence="2" key="1">
    <citation type="submission" date="2021-01" db="EMBL/GenBank/DDBJ databases">
        <title>Whole genome shotgun sequence of Rugosimonospora africana NBRC 104875.</title>
        <authorList>
            <person name="Komaki H."/>
            <person name="Tamura T."/>
        </authorList>
    </citation>
    <scope>NUCLEOTIDE SEQUENCE</scope>
    <source>
        <strain evidence="2">NBRC 104875</strain>
    </source>
</reference>
<evidence type="ECO:0000313" key="2">
    <source>
        <dbReference type="EMBL" id="GIH13284.1"/>
    </source>
</evidence>
<dbReference type="Proteomes" id="UP000642748">
    <property type="component" value="Unassembled WGS sequence"/>
</dbReference>
<comment type="caution">
    <text evidence="2">The sequence shown here is derived from an EMBL/GenBank/DDBJ whole genome shotgun (WGS) entry which is preliminary data.</text>
</comment>
<sequence>MDILLVAGLWLDGSAWNDVVSALKPLGHHPVPITLPGQGDGAASATLDDQVAAVLAAVDSASGKAMVVGHSAACGLAWLAADARPEKVAKVVLIGGFPTADGQPYADFFDLRDGAMPFPGWGPFDGADSADLDEEARRTFEAAAIPVPEAVAKGMVRLTDERRFDVPVLVVCPEYSPAQAQAWMAAGDVAELPKAKHLEFVDIDSGHWPMVTKPVELARLLDAAASGAVDG</sequence>
<evidence type="ECO:0000313" key="3">
    <source>
        <dbReference type="Proteomes" id="UP000642748"/>
    </source>
</evidence>
<name>A0A8J3VNJ2_9ACTN</name>
<dbReference type="AlphaFoldDB" id="A0A8J3VNJ2"/>
<dbReference type="PANTHER" id="PTHR37017">
    <property type="entry name" value="AB HYDROLASE-1 DOMAIN-CONTAINING PROTEIN-RELATED"/>
    <property type="match status" value="1"/>
</dbReference>
<proteinExistence type="predicted"/>
<dbReference type="InterPro" id="IPR052897">
    <property type="entry name" value="Sec-Metab_Biosynth_Hydrolase"/>
</dbReference>
<dbReference type="EMBL" id="BONZ01000013">
    <property type="protein sequence ID" value="GIH13284.1"/>
    <property type="molecule type" value="Genomic_DNA"/>
</dbReference>
<feature type="domain" description="AB hydrolase-1" evidence="1">
    <location>
        <begin position="3"/>
        <end position="219"/>
    </location>
</feature>
<dbReference type="SUPFAM" id="SSF53474">
    <property type="entry name" value="alpha/beta-Hydrolases"/>
    <property type="match status" value="1"/>
</dbReference>
<dbReference type="InterPro" id="IPR000073">
    <property type="entry name" value="AB_hydrolase_1"/>
</dbReference>
<organism evidence="2 3">
    <name type="scientific">Rugosimonospora africana</name>
    <dbReference type="NCBI Taxonomy" id="556532"/>
    <lineage>
        <taxon>Bacteria</taxon>
        <taxon>Bacillati</taxon>
        <taxon>Actinomycetota</taxon>
        <taxon>Actinomycetes</taxon>
        <taxon>Micromonosporales</taxon>
        <taxon>Micromonosporaceae</taxon>
        <taxon>Rugosimonospora</taxon>
    </lineage>
</organism>